<proteinExistence type="predicted"/>
<gene>
    <name evidence="1" type="ORF">ECRASSUSDP1_LOCUS10412</name>
</gene>
<keyword evidence="2" id="KW-1185">Reference proteome</keyword>
<accession>A0AAD1XAG5</accession>
<protein>
    <submittedName>
        <fullName evidence="1">Uncharacterized protein</fullName>
    </submittedName>
</protein>
<evidence type="ECO:0000313" key="1">
    <source>
        <dbReference type="EMBL" id="CAI2369114.1"/>
    </source>
</evidence>
<dbReference type="Proteomes" id="UP001295684">
    <property type="component" value="Unassembled WGS sequence"/>
</dbReference>
<dbReference type="AlphaFoldDB" id="A0AAD1XAG5"/>
<dbReference type="EMBL" id="CAMPGE010010266">
    <property type="protein sequence ID" value="CAI2369114.1"/>
    <property type="molecule type" value="Genomic_DNA"/>
</dbReference>
<reference evidence="1" key="1">
    <citation type="submission" date="2023-07" db="EMBL/GenBank/DDBJ databases">
        <authorList>
            <consortium name="AG Swart"/>
            <person name="Singh M."/>
            <person name="Singh A."/>
            <person name="Seah K."/>
            <person name="Emmerich C."/>
        </authorList>
    </citation>
    <scope>NUCLEOTIDE SEQUENCE</scope>
    <source>
        <strain evidence="1">DP1</strain>
    </source>
</reference>
<sequence length="295" mass="33446">MIKPVKVLFNQTKDHCLGKIANQDTTHTKIFGVTKVCRPKRNLDIIPCQREQHSTHQKVFQITRNCPKFESKPQFSLNSICKVLNEETLKNEQKMSPSSSKIFAVEKFSKLERKVKSFSAKNSAKTLSESSHSFYRRTRSDTIDEISEELKIQTASQDLAKVFKITKSTERRCLSKIEKNESAPRASPYRRYFTIQKVVRRKPAVHVCIGGPSSAFANFVAPSRQSKDCRDFYSFLSSLLPSPLPDISCASSFSSLSLNSLHQLSLSLKLAEESFPQSNSHTSTIIQRPLPKKNN</sequence>
<comment type="caution">
    <text evidence="1">The sequence shown here is derived from an EMBL/GenBank/DDBJ whole genome shotgun (WGS) entry which is preliminary data.</text>
</comment>
<organism evidence="1 2">
    <name type="scientific">Euplotes crassus</name>
    <dbReference type="NCBI Taxonomy" id="5936"/>
    <lineage>
        <taxon>Eukaryota</taxon>
        <taxon>Sar</taxon>
        <taxon>Alveolata</taxon>
        <taxon>Ciliophora</taxon>
        <taxon>Intramacronucleata</taxon>
        <taxon>Spirotrichea</taxon>
        <taxon>Hypotrichia</taxon>
        <taxon>Euplotida</taxon>
        <taxon>Euplotidae</taxon>
        <taxon>Moneuplotes</taxon>
    </lineage>
</organism>
<name>A0AAD1XAG5_EUPCR</name>
<evidence type="ECO:0000313" key="2">
    <source>
        <dbReference type="Proteomes" id="UP001295684"/>
    </source>
</evidence>